<dbReference type="Proteomes" id="UP000295443">
    <property type="component" value="Unassembled WGS sequence"/>
</dbReference>
<keyword evidence="3 6" id="KW-0378">Hydrolase</keyword>
<sequence>MLLALLCSGALAESQPAQTAERPADQLLRALLSGKMSVAEERRVGDKIAGNFLGAVKLVADPALQRYVNLVGGWVALQSDRPDLPWRFGVVDSEDINAFSAPGGYVFVTKGLYRRLGNEAELAGVLGHEIGHVIRKHQLKVMQKSQYISTVAVFLGKQLKNEDQLIQNLVGNGAEIMSRTLDKDSEYEADRVGMVLAARAGYDAYALPKVLEDIGHISDKDSRLALLYKTHPAPADRFDHLAQAVGDRLDSVPEGKTLDQRFYRLP</sequence>
<dbReference type="GO" id="GO:0004222">
    <property type="term" value="F:metalloendopeptidase activity"/>
    <property type="evidence" value="ECO:0007669"/>
    <property type="project" value="InterPro"/>
</dbReference>
<keyword evidence="4 6" id="KW-0862">Zinc</keyword>
<comment type="similarity">
    <text evidence="6">Belongs to the peptidase M48 family.</text>
</comment>
<dbReference type="Pfam" id="PF01435">
    <property type="entry name" value="Peptidase_M48"/>
    <property type="match status" value="1"/>
</dbReference>
<evidence type="ECO:0000256" key="3">
    <source>
        <dbReference type="ARBA" id="ARBA00022801"/>
    </source>
</evidence>
<keyword evidence="2" id="KW-0479">Metal-binding</keyword>
<evidence type="ECO:0000256" key="1">
    <source>
        <dbReference type="ARBA" id="ARBA00022670"/>
    </source>
</evidence>
<evidence type="ECO:0000256" key="4">
    <source>
        <dbReference type="ARBA" id="ARBA00022833"/>
    </source>
</evidence>
<dbReference type="EMBL" id="SJZB01000026">
    <property type="protein sequence ID" value="TCJ15541.1"/>
    <property type="molecule type" value="Genomic_DNA"/>
</dbReference>
<evidence type="ECO:0000259" key="7">
    <source>
        <dbReference type="Pfam" id="PF01435"/>
    </source>
</evidence>
<dbReference type="InterPro" id="IPR001915">
    <property type="entry name" value="Peptidase_M48"/>
</dbReference>
<comment type="caution">
    <text evidence="8">The sequence shown here is derived from an EMBL/GenBank/DDBJ whole genome shotgun (WGS) entry which is preliminary data.</text>
</comment>
<evidence type="ECO:0000256" key="6">
    <source>
        <dbReference type="RuleBase" id="RU003983"/>
    </source>
</evidence>
<reference evidence="8 9" key="1">
    <citation type="submission" date="2019-03" db="EMBL/GenBank/DDBJ databases">
        <title>Genome sequence of Thiobacillaceae bacterium LSR1, a sulfur-oxidizing bacterium isolated from freshwater sediment.</title>
        <authorList>
            <person name="Li S."/>
        </authorList>
    </citation>
    <scope>NUCLEOTIDE SEQUENCE [LARGE SCALE GENOMIC DNA]</scope>
    <source>
        <strain evidence="8 9">LSR1</strain>
    </source>
</reference>
<gene>
    <name evidence="8" type="ORF">EZJ19_06785</name>
</gene>
<evidence type="ECO:0000256" key="2">
    <source>
        <dbReference type="ARBA" id="ARBA00022723"/>
    </source>
</evidence>
<feature type="domain" description="Peptidase M48" evidence="7">
    <location>
        <begin position="64"/>
        <end position="243"/>
    </location>
</feature>
<evidence type="ECO:0000313" key="8">
    <source>
        <dbReference type="EMBL" id="TCJ15541.1"/>
    </source>
</evidence>
<evidence type="ECO:0000256" key="5">
    <source>
        <dbReference type="ARBA" id="ARBA00023049"/>
    </source>
</evidence>
<evidence type="ECO:0000313" key="9">
    <source>
        <dbReference type="Proteomes" id="UP000295443"/>
    </source>
</evidence>
<dbReference type="InterPro" id="IPR051156">
    <property type="entry name" value="Mito/Outer_Membr_Metalloprot"/>
</dbReference>
<dbReference type="AlphaFoldDB" id="A0A4R1BEJ7"/>
<keyword evidence="5 6" id="KW-0482">Metalloprotease</keyword>
<protein>
    <submittedName>
        <fullName evidence="8">Peptidase</fullName>
    </submittedName>
</protein>
<name>A0A4R1BEJ7_9PROT</name>
<accession>A0A4R1BEJ7</accession>
<dbReference type="Gene3D" id="3.30.2010.10">
    <property type="entry name" value="Metalloproteases ('zincins'), catalytic domain"/>
    <property type="match status" value="1"/>
</dbReference>
<organism evidence="8 9">
    <name type="scientific">Parasulfuritortus cantonensis</name>
    <dbReference type="NCBI Taxonomy" id="2528202"/>
    <lineage>
        <taxon>Bacteria</taxon>
        <taxon>Pseudomonadati</taxon>
        <taxon>Pseudomonadota</taxon>
        <taxon>Betaproteobacteria</taxon>
        <taxon>Nitrosomonadales</taxon>
        <taxon>Thiobacillaceae</taxon>
        <taxon>Parasulfuritortus</taxon>
    </lineage>
</organism>
<dbReference type="GO" id="GO:0046872">
    <property type="term" value="F:metal ion binding"/>
    <property type="evidence" value="ECO:0007669"/>
    <property type="project" value="UniProtKB-KW"/>
</dbReference>
<keyword evidence="9" id="KW-1185">Reference proteome</keyword>
<keyword evidence="1 6" id="KW-0645">Protease</keyword>
<dbReference type="GO" id="GO:0016020">
    <property type="term" value="C:membrane"/>
    <property type="evidence" value="ECO:0007669"/>
    <property type="project" value="TreeGrafter"/>
</dbReference>
<dbReference type="PANTHER" id="PTHR22726">
    <property type="entry name" value="METALLOENDOPEPTIDASE OMA1"/>
    <property type="match status" value="1"/>
</dbReference>
<comment type="cofactor">
    <cofactor evidence="6">
        <name>Zn(2+)</name>
        <dbReference type="ChEBI" id="CHEBI:29105"/>
    </cofactor>
    <text evidence="6">Binds 1 zinc ion per subunit.</text>
</comment>
<dbReference type="GO" id="GO:0051603">
    <property type="term" value="P:proteolysis involved in protein catabolic process"/>
    <property type="evidence" value="ECO:0007669"/>
    <property type="project" value="TreeGrafter"/>
</dbReference>
<proteinExistence type="inferred from homology"/>
<dbReference type="OrthoDB" id="9810445at2"/>
<dbReference type="PANTHER" id="PTHR22726:SF1">
    <property type="entry name" value="METALLOENDOPEPTIDASE OMA1, MITOCHONDRIAL"/>
    <property type="match status" value="1"/>
</dbReference>